<feature type="chain" id="PRO_5045255032" evidence="1">
    <location>
        <begin position="23"/>
        <end position="257"/>
    </location>
</feature>
<dbReference type="Proteomes" id="UP001337305">
    <property type="component" value="Unassembled WGS sequence"/>
</dbReference>
<keyword evidence="3" id="KW-1185">Reference proteome</keyword>
<evidence type="ECO:0000313" key="3">
    <source>
        <dbReference type="Proteomes" id="UP001337305"/>
    </source>
</evidence>
<feature type="signal peptide" evidence="1">
    <location>
        <begin position="1"/>
        <end position="22"/>
    </location>
</feature>
<accession>A0ABU7XQJ9</accession>
<evidence type="ECO:0000256" key="1">
    <source>
        <dbReference type="SAM" id="SignalP"/>
    </source>
</evidence>
<sequence length="257" mass="28321">MQKYIKSIILICTIVFAFSACEKEEPALFSGKDVVYFQWAKEGQNGFGSDQVDSLSLSFALELPTVTDSIFNIPVKVHGYTANSDRTIGVRVHEASTAQGSVHFSIPDNVVIPADSVGGFIPVTVNRTADMKDQPFLLKLQLVSNENFETNLTGTILSSNANRPVSYDEFELLISDILTEPSKWSSLAGWLGPFSAKKLYLIAELNDIPVPNYNEFPPFGEFLSHIRVLKQHLEDQKANGTPVLEDDGSEMIVGPYA</sequence>
<dbReference type="InterPro" id="IPR032299">
    <property type="entry name" value="DUF4843"/>
</dbReference>
<protein>
    <submittedName>
        <fullName evidence="2">DUF4843 domain-containing protein</fullName>
    </submittedName>
</protein>
<evidence type="ECO:0000313" key="2">
    <source>
        <dbReference type="EMBL" id="MEF3832798.1"/>
    </source>
</evidence>
<organism evidence="2 3">
    <name type="scientific">Flavivirga spongiicola</name>
    <dbReference type="NCBI Taxonomy" id="421621"/>
    <lineage>
        <taxon>Bacteria</taxon>
        <taxon>Pseudomonadati</taxon>
        <taxon>Bacteroidota</taxon>
        <taxon>Flavobacteriia</taxon>
        <taxon>Flavobacteriales</taxon>
        <taxon>Flavobacteriaceae</taxon>
        <taxon>Flavivirga</taxon>
    </lineage>
</organism>
<dbReference type="PROSITE" id="PS51257">
    <property type="entry name" value="PROKAR_LIPOPROTEIN"/>
    <property type="match status" value="1"/>
</dbReference>
<dbReference type="Pfam" id="PF16132">
    <property type="entry name" value="DUF4843"/>
    <property type="match status" value="1"/>
</dbReference>
<dbReference type="EMBL" id="JAODOP010000004">
    <property type="protein sequence ID" value="MEF3832798.1"/>
    <property type="molecule type" value="Genomic_DNA"/>
</dbReference>
<reference evidence="2 3" key="1">
    <citation type="submission" date="2022-09" db="EMBL/GenBank/DDBJ databases">
        <title>Genome sequencing of Flavivirga sp. MEBiC05379.</title>
        <authorList>
            <person name="Oh H.-M."/>
            <person name="Kwon K.K."/>
            <person name="Park M.J."/>
            <person name="Yang S.-H."/>
        </authorList>
    </citation>
    <scope>NUCLEOTIDE SEQUENCE [LARGE SCALE GENOMIC DNA]</scope>
    <source>
        <strain evidence="2 3">MEBiC05379</strain>
    </source>
</reference>
<comment type="caution">
    <text evidence="2">The sequence shown here is derived from an EMBL/GenBank/DDBJ whole genome shotgun (WGS) entry which is preliminary data.</text>
</comment>
<dbReference type="RefSeq" id="WP_303305166.1">
    <property type="nucleotide sequence ID" value="NZ_JAODOP010000004.1"/>
</dbReference>
<proteinExistence type="predicted"/>
<name>A0ABU7XQJ9_9FLAO</name>
<gene>
    <name evidence="2" type="ORF">N1F79_06630</name>
</gene>
<keyword evidence="1" id="KW-0732">Signal</keyword>